<name>A0A5P2X0U7_STRST</name>
<dbReference type="RefSeq" id="WP_150509848.1">
    <property type="nucleotide sequence ID" value="NZ_BMSQ01000020.1"/>
</dbReference>
<dbReference type="Proteomes" id="UP000549009">
    <property type="component" value="Unassembled WGS sequence"/>
</dbReference>
<reference evidence="2 3" key="1">
    <citation type="submission" date="2017-09" db="EMBL/GenBank/DDBJ databases">
        <authorList>
            <person name="Lee N."/>
            <person name="Cho B.-K."/>
        </authorList>
    </citation>
    <scope>NUCLEOTIDE SEQUENCE [LARGE SCALE GENOMIC DNA]</scope>
    <source>
        <strain evidence="2 3">ATCC 27465</strain>
    </source>
</reference>
<dbReference type="KEGG" id="sspb:CP982_07840"/>
<keyword evidence="4" id="KW-1185">Reference proteome</keyword>
<dbReference type="EMBL" id="CP023690">
    <property type="protein sequence ID" value="QEV58643.1"/>
    <property type="molecule type" value="Genomic_DNA"/>
</dbReference>
<dbReference type="Proteomes" id="UP000326505">
    <property type="component" value="Chromosome"/>
</dbReference>
<dbReference type="EMBL" id="JACHJD010000018">
    <property type="protein sequence ID" value="MBB5108400.1"/>
    <property type="molecule type" value="Genomic_DNA"/>
</dbReference>
<protein>
    <submittedName>
        <fullName evidence="2">Uncharacterized protein</fullName>
    </submittedName>
</protein>
<evidence type="ECO:0000313" key="4">
    <source>
        <dbReference type="Proteomes" id="UP000549009"/>
    </source>
</evidence>
<organism evidence="2 3">
    <name type="scientific">Streptomyces spectabilis</name>
    <dbReference type="NCBI Taxonomy" id="68270"/>
    <lineage>
        <taxon>Bacteria</taxon>
        <taxon>Bacillati</taxon>
        <taxon>Actinomycetota</taxon>
        <taxon>Actinomycetes</taxon>
        <taxon>Kitasatosporales</taxon>
        <taxon>Streptomycetaceae</taxon>
        <taxon>Streptomyces</taxon>
    </lineage>
</organism>
<sequence length="116" mass="12575">MTLTADQSALDGLLEAAFSACGTLPPPAETAEVHRRLLAEIRLRLPSAERAMARAPVRSRAWYAHLRVVDATRDALLMVGEEPDPCETPLGAGLRVAELGRRLRELAVYPTQSEGS</sequence>
<evidence type="ECO:0000313" key="3">
    <source>
        <dbReference type="Proteomes" id="UP000326505"/>
    </source>
</evidence>
<dbReference type="OrthoDB" id="4310233at2"/>
<accession>A0A5P2X0U7</accession>
<evidence type="ECO:0000313" key="1">
    <source>
        <dbReference type="EMBL" id="MBB5108400.1"/>
    </source>
</evidence>
<gene>
    <name evidence="2" type="ORF">CP982_07840</name>
    <name evidence="1" type="ORF">FHS40_007521</name>
</gene>
<dbReference type="Pfam" id="PF19979">
    <property type="entry name" value="DUF6415"/>
    <property type="match status" value="1"/>
</dbReference>
<dbReference type="AlphaFoldDB" id="A0A5P2X0U7"/>
<evidence type="ECO:0000313" key="2">
    <source>
        <dbReference type="EMBL" id="QEV58643.1"/>
    </source>
</evidence>
<proteinExistence type="predicted"/>
<reference evidence="1 4" key="2">
    <citation type="submission" date="2020-08" db="EMBL/GenBank/DDBJ databases">
        <title>Genomic Encyclopedia of Type Strains, Phase III (KMG-III): the genomes of soil and plant-associated and newly described type strains.</title>
        <authorList>
            <person name="Whitman W."/>
        </authorList>
    </citation>
    <scope>NUCLEOTIDE SEQUENCE [LARGE SCALE GENOMIC DNA]</scope>
    <source>
        <strain evidence="1 4">CECT 3146</strain>
    </source>
</reference>
<dbReference type="InterPro" id="IPR046300">
    <property type="entry name" value="DUF6415"/>
</dbReference>